<dbReference type="GO" id="GO:0005886">
    <property type="term" value="C:plasma membrane"/>
    <property type="evidence" value="ECO:0007669"/>
    <property type="project" value="TreeGrafter"/>
</dbReference>
<feature type="transmembrane region" description="Helical" evidence="6">
    <location>
        <begin position="190"/>
        <end position="210"/>
    </location>
</feature>
<feature type="region of interest" description="Disordered" evidence="5">
    <location>
        <begin position="1"/>
        <end position="57"/>
    </location>
</feature>
<keyword evidence="2 6" id="KW-0812">Transmembrane</keyword>
<feature type="domain" description="Major facilitator superfamily (MFS) profile" evidence="7">
    <location>
        <begin position="1"/>
        <end position="529"/>
    </location>
</feature>
<evidence type="ECO:0000256" key="1">
    <source>
        <dbReference type="ARBA" id="ARBA00004141"/>
    </source>
</evidence>
<dbReference type="Proteomes" id="UP000767238">
    <property type="component" value="Unassembled WGS sequence"/>
</dbReference>
<evidence type="ECO:0000256" key="2">
    <source>
        <dbReference type="ARBA" id="ARBA00022692"/>
    </source>
</evidence>
<feature type="transmembrane region" description="Helical" evidence="6">
    <location>
        <begin position="341"/>
        <end position="359"/>
    </location>
</feature>
<feature type="transmembrane region" description="Helical" evidence="6">
    <location>
        <begin position="71"/>
        <end position="89"/>
    </location>
</feature>
<reference evidence="8" key="1">
    <citation type="journal article" date="2021" name="J Fungi (Basel)">
        <title>Virulence traits and population genomics of the black yeast Aureobasidium melanogenum.</title>
        <authorList>
            <person name="Cernosa A."/>
            <person name="Sun X."/>
            <person name="Gostincar C."/>
            <person name="Fang C."/>
            <person name="Gunde-Cimerman N."/>
            <person name="Song Z."/>
        </authorList>
    </citation>
    <scope>NUCLEOTIDE SEQUENCE</scope>
    <source>
        <strain evidence="8">EXF-8016</strain>
    </source>
</reference>
<feature type="transmembrane region" description="Helical" evidence="6">
    <location>
        <begin position="397"/>
        <end position="420"/>
    </location>
</feature>
<dbReference type="PROSITE" id="PS50850">
    <property type="entry name" value="MFS"/>
    <property type="match status" value="1"/>
</dbReference>
<protein>
    <submittedName>
        <fullName evidence="8">MFS general substrate transporter</fullName>
    </submittedName>
</protein>
<evidence type="ECO:0000259" key="7">
    <source>
        <dbReference type="PROSITE" id="PS50850"/>
    </source>
</evidence>
<dbReference type="Gene3D" id="1.20.1720.10">
    <property type="entry name" value="Multidrug resistance protein D"/>
    <property type="match status" value="1"/>
</dbReference>
<dbReference type="AlphaFoldDB" id="A0A9P8GKN0"/>
<dbReference type="InterPro" id="IPR036259">
    <property type="entry name" value="MFS_trans_sf"/>
</dbReference>
<name>A0A9P8GKN0_AURME</name>
<feature type="non-terminal residue" evidence="8">
    <location>
        <position position="1"/>
    </location>
</feature>
<evidence type="ECO:0000256" key="6">
    <source>
        <dbReference type="SAM" id="Phobius"/>
    </source>
</evidence>
<organism evidence="8 9">
    <name type="scientific">Aureobasidium melanogenum</name>
    <name type="common">Aureobasidium pullulans var. melanogenum</name>
    <dbReference type="NCBI Taxonomy" id="46634"/>
    <lineage>
        <taxon>Eukaryota</taxon>
        <taxon>Fungi</taxon>
        <taxon>Dikarya</taxon>
        <taxon>Ascomycota</taxon>
        <taxon>Pezizomycotina</taxon>
        <taxon>Dothideomycetes</taxon>
        <taxon>Dothideomycetidae</taxon>
        <taxon>Dothideales</taxon>
        <taxon>Saccotheciaceae</taxon>
        <taxon>Aureobasidium</taxon>
    </lineage>
</organism>
<evidence type="ECO:0000313" key="9">
    <source>
        <dbReference type="Proteomes" id="UP000767238"/>
    </source>
</evidence>
<dbReference type="InterPro" id="IPR011701">
    <property type="entry name" value="MFS"/>
</dbReference>
<feature type="transmembrane region" description="Helical" evidence="6">
    <location>
        <begin position="366"/>
        <end position="385"/>
    </location>
</feature>
<dbReference type="OrthoDB" id="10021397at2759"/>
<keyword evidence="3 6" id="KW-1133">Transmembrane helix</keyword>
<sequence length="532" mass="56282">MSQSSAGDATIRPQDVSTQVSSFDDTEKTSSVPHVSVQFDSTGVSESRHSDEENPMAATAQVTNPAHPHGLKLAAIVVALCLATLLAALDQTIMATAAPKITDHFKSIDDIGCSLVCATAPSSNALIVGRAIAGVGVGGLFTGSLSIIFCCAPLQRRPAIMGIVSSMWGVASAAGPLLGGVFTDKVSWRWCFYINLPIGALTIIMIGFLLRVPRLDNAEQLPLWQRIKRLDLIGASLLIPATVCLLLALQWGGSTYSWNDPRMIALIVVGGVLTVAFIYSQSKLGSKATLPPYLFKNRNTLCAFIFSGFFGAGFFSLTYYLSVYFQSVKGSSSLHSGVQMLPLLISSSVSSTCTGLLISKLGYYTPFIIGCMALFACGAGLLTTLSTATPYPPNLGYQILTGFGVGIGFEGGIIAVQTVLSGRDIPVAISVVSFFMTIGGAIFVPISQTVFQNEFLAAIKTLAPQLDGHVFLKGGATQIRPILSMMDEEKLLGSVLQAYCEALRDVFWVVTACAIAAVIAACGLEWKSVRKA</sequence>
<feature type="transmembrane region" description="Helical" evidence="6">
    <location>
        <begin position="427"/>
        <end position="446"/>
    </location>
</feature>
<dbReference type="EMBL" id="JAHFYH010000024">
    <property type="protein sequence ID" value="KAH0223596.1"/>
    <property type="molecule type" value="Genomic_DNA"/>
</dbReference>
<proteinExistence type="predicted"/>
<dbReference type="FunFam" id="1.20.1250.20:FF:000196">
    <property type="entry name" value="MFS toxin efflux pump (AflT)"/>
    <property type="match status" value="1"/>
</dbReference>
<accession>A0A9P8GKN0</accession>
<dbReference type="GO" id="GO:0022857">
    <property type="term" value="F:transmembrane transporter activity"/>
    <property type="evidence" value="ECO:0007669"/>
    <property type="project" value="InterPro"/>
</dbReference>
<feature type="transmembrane region" description="Helical" evidence="6">
    <location>
        <begin position="131"/>
        <end position="152"/>
    </location>
</feature>
<feature type="transmembrane region" description="Helical" evidence="6">
    <location>
        <begin position="230"/>
        <end position="251"/>
    </location>
</feature>
<feature type="transmembrane region" description="Helical" evidence="6">
    <location>
        <begin position="263"/>
        <end position="280"/>
    </location>
</feature>
<dbReference type="Gene3D" id="1.20.1250.20">
    <property type="entry name" value="MFS general substrate transporter like domains"/>
    <property type="match status" value="1"/>
</dbReference>
<dbReference type="SUPFAM" id="SSF103473">
    <property type="entry name" value="MFS general substrate transporter"/>
    <property type="match status" value="1"/>
</dbReference>
<keyword evidence="4 6" id="KW-0472">Membrane</keyword>
<feature type="transmembrane region" description="Helical" evidence="6">
    <location>
        <begin position="301"/>
        <end position="321"/>
    </location>
</feature>
<reference evidence="8" key="2">
    <citation type="submission" date="2021-08" db="EMBL/GenBank/DDBJ databases">
        <authorList>
            <person name="Gostincar C."/>
            <person name="Sun X."/>
            <person name="Song Z."/>
            <person name="Gunde-Cimerman N."/>
        </authorList>
    </citation>
    <scope>NUCLEOTIDE SEQUENCE</scope>
    <source>
        <strain evidence="8">EXF-8016</strain>
    </source>
</reference>
<comment type="subcellular location">
    <subcellularLocation>
        <location evidence="1">Membrane</location>
        <topology evidence="1">Multi-pass membrane protein</topology>
    </subcellularLocation>
</comment>
<feature type="transmembrane region" description="Helical" evidence="6">
    <location>
        <begin position="506"/>
        <end position="526"/>
    </location>
</feature>
<gene>
    <name evidence="8" type="ORF">KCV03_g4207</name>
</gene>
<feature type="transmembrane region" description="Helical" evidence="6">
    <location>
        <begin position="159"/>
        <end position="178"/>
    </location>
</feature>
<evidence type="ECO:0000256" key="5">
    <source>
        <dbReference type="SAM" id="MobiDB-lite"/>
    </source>
</evidence>
<dbReference type="PANTHER" id="PTHR23501">
    <property type="entry name" value="MAJOR FACILITATOR SUPERFAMILY"/>
    <property type="match status" value="1"/>
</dbReference>
<evidence type="ECO:0000256" key="3">
    <source>
        <dbReference type="ARBA" id="ARBA00022989"/>
    </source>
</evidence>
<evidence type="ECO:0000256" key="4">
    <source>
        <dbReference type="ARBA" id="ARBA00023136"/>
    </source>
</evidence>
<comment type="caution">
    <text evidence="8">The sequence shown here is derived from an EMBL/GenBank/DDBJ whole genome shotgun (WGS) entry which is preliminary data.</text>
</comment>
<feature type="compositionally biased region" description="Polar residues" evidence="5">
    <location>
        <begin position="15"/>
        <end position="45"/>
    </location>
</feature>
<dbReference type="Pfam" id="PF07690">
    <property type="entry name" value="MFS_1"/>
    <property type="match status" value="1"/>
</dbReference>
<evidence type="ECO:0000313" key="8">
    <source>
        <dbReference type="EMBL" id="KAH0223596.1"/>
    </source>
</evidence>
<dbReference type="PANTHER" id="PTHR23501:SF198">
    <property type="entry name" value="AZOLE RESISTANCE PROTEIN 1-RELATED"/>
    <property type="match status" value="1"/>
</dbReference>
<dbReference type="InterPro" id="IPR020846">
    <property type="entry name" value="MFS_dom"/>
</dbReference>